<gene>
    <name evidence="1" type="ORF">AU468_03925</name>
</gene>
<dbReference type="Proteomes" id="UP000237350">
    <property type="component" value="Unassembled WGS sequence"/>
</dbReference>
<dbReference type="SUPFAM" id="SSF52777">
    <property type="entry name" value="CoA-dependent acyltransferases"/>
    <property type="match status" value="1"/>
</dbReference>
<organism evidence="1 2">
    <name type="scientific">Alkalispirochaeta sphaeroplastigenens</name>
    <dbReference type="NCBI Taxonomy" id="1187066"/>
    <lineage>
        <taxon>Bacteria</taxon>
        <taxon>Pseudomonadati</taxon>
        <taxon>Spirochaetota</taxon>
        <taxon>Spirochaetia</taxon>
        <taxon>Spirochaetales</taxon>
        <taxon>Spirochaetaceae</taxon>
        <taxon>Alkalispirochaeta</taxon>
    </lineage>
</organism>
<name>A0A2S4JXA2_9SPIO</name>
<reference evidence="2" key="1">
    <citation type="submission" date="2015-12" db="EMBL/GenBank/DDBJ databases">
        <authorList>
            <person name="Lodha T.D."/>
            <person name="Chintalapati S."/>
            <person name="Chintalapati V.R."/>
            <person name="Sravanthi T."/>
        </authorList>
    </citation>
    <scope>NUCLEOTIDE SEQUENCE [LARGE SCALE GENOMIC DNA]</scope>
    <source>
        <strain evidence="2">JC133</strain>
    </source>
</reference>
<evidence type="ECO:0000313" key="1">
    <source>
        <dbReference type="EMBL" id="POR04130.1"/>
    </source>
</evidence>
<proteinExistence type="predicted"/>
<dbReference type="RefSeq" id="WP_103679588.1">
    <property type="nucleotide sequence ID" value="NZ_LPWH01000049.1"/>
</dbReference>
<dbReference type="AlphaFoldDB" id="A0A2S4JXA2"/>
<dbReference type="EMBL" id="LPWH01000049">
    <property type="protein sequence ID" value="POR04130.1"/>
    <property type="molecule type" value="Genomic_DNA"/>
</dbReference>
<comment type="caution">
    <text evidence="1">The sequence shown here is derived from an EMBL/GenBank/DDBJ whole genome shotgun (WGS) entry which is preliminary data.</text>
</comment>
<evidence type="ECO:0008006" key="3">
    <source>
        <dbReference type="Google" id="ProtNLM"/>
    </source>
</evidence>
<dbReference type="Gene3D" id="3.30.559.10">
    <property type="entry name" value="Chloramphenicol acetyltransferase-like domain"/>
    <property type="match status" value="1"/>
</dbReference>
<evidence type="ECO:0000313" key="2">
    <source>
        <dbReference type="Proteomes" id="UP000237350"/>
    </source>
</evidence>
<protein>
    <recommendedName>
        <fullName evidence="3">Condensation domain-containing protein</fullName>
    </recommendedName>
</protein>
<sequence length="440" mass="50037">MISFGAARGEHSLRWYPLDTTAIIFPPALSARFTTVFRISARLKEPVDLPVLERVTAELYRRAPYFCVRLRQGFFWYYLEECPPSGVLRDDGFPCMDLPRRGGARPLLVIRARGNRVALEVSHVLTDGRGALLFLRTLLEMYAALGRGDSPGEVADILRPGEPESWETRYASRLFYRPGQPLPPSYAPAWHVPGPLLGQGRYHVTTGRYPLEPLRERARAMGVSMTDLFLALFIYALQLCYRQEPQPRRHRRPLRILVPVDMRPGTGLQTMRNFFVYAMVELDQRLGIYQLDEIARNVHHQLRAQLDPRSLRKQVARNVAARRNWFNRSIPVFLKDLILRGVYRFQGEAVNTASFSNLGEVSLSREGGDRVLDLDFIAPPSAVTGPNMTLVSFRGTVSVSFGSLRRDPRVEKIFFQTLASLGIQGDLVTNWSAPAEEIRR</sequence>
<dbReference type="Gene3D" id="3.30.559.30">
    <property type="entry name" value="Nonribosomal peptide synthetase, condensation domain"/>
    <property type="match status" value="1"/>
</dbReference>
<dbReference type="OrthoDB" id="4876345at2"/>
<dbReference type="InterPro" id="IPR023213">
    <property type="entry name" value="CAT-like_dom_sf"/>
</dbReference>
<keyword evidence="2" id="KW-1185">Reference proteome</keyword>
<accession>A0A2S4JXA2</accession>